<protein>
    <submittedName>
        <fullName evidence="1">Glycosyltransferase family 4 protein</fullName>
    </submittedName>
</protein>
<dbReference type="Proteomes" id="UP000613255">
    <property type="component" value="Unassembled WGS sequence"/>
</dbReference>
<evidence type="ECO:0000313" key="1">
    <source>
        <dbReference type="EMBL" id="MBI6630266.1"/>
    </source>
</evidence>
<dbReference type="SUPFAM" id="SSF53756">
    <property type="entry name" value="UDP-Glycosyltransferase/glycogen phosphorylase"/>
    <property type="match status" value="1"/>
</dbReference>
<dbReference type="Pfam" id="PF13692">
    <property type="entry name" value="Glyco_trans_1_4"/>
    <property type="match status" value="1"/>
</dbReference>
<gene>
    <name evidence="1" type="ORF">JAO82_10270</name>
</gene>
<comment type="caution">
    <text evidence="1">The sequence shown here is derived from an EMBL/GenBank/DDBJ whole genome shotgun (WGS) entry which is preliminary data.</text>
</comment>
<reference evidence="1" key="1">
    <citation type="submission" date="2020-12" db="EMBL/GenBank/DDBJ databases">
        <title>Pontibaca salina gen. nov., sp. nov., isolated from marine sediment.</title>
        <authorList>
            <person name="Bo J."/>
            <person name="Wang S."/>
            <person name="Song X."/>
            <person name="Du Z."/>
        </authorList>
    </citation>
    <scope>NUCLEOTIDE SEQUENCE</scope>
    <source>
        <strain evidence="1">S1109L</strain>
    </source>
</reference>
<proteinExistence type="predicted"/>
<name>A0A934M240_9RHOB</name>
<keyword evidence="2" id="KW-1185">Reference proteome</keyword>
<dbReference type="GO" id="GO:0016757">
    <property type="term" value="F:glycosyltransferase activity"/>
    <property type="evidence" value="ECO:0007669"/>
    <property type="project" value="TreeGrafter"/>
</dbReference>
<dbReference type="RefSeq" id="WP_198686285.1">
    <property type="nucleotide sequence ID" value="NZ_JAEIJD010000007.1"/>
</dbReference>
<dbReference type="PANTHER" id="PTHR12526:SF600">
    <property type="entry name" value="GLYCOSYL TRANSFERASE GROUP 1"/>
    <property type="match status" value="1"/>
</dbReference>
<organism evidence="1 2">
    <name type="scientific">Pontibaca salina</name>
    <dbReference type="NCBI Taxonomy" id="2795731"/>
    <lineage>
        <taxon>Bacteria</taxon>
        <taxon>Pseudomonadati</taxon>
        <taxon>Pseudomonadota</taxon>
        <taxon>Alphaproteobacteria</taxon>
        <taxon>Rhodobacterales</taxon>
        <taxon>Roseobacteraceae</taxon>
        <taxon>Pontibaca</taxon>
    </lineage>
</organism>
<accession>A0A934M240</accession>
<dbReference type="EMBL" id="JAEIJD010000007">
    <property type="protein sequence ID" value="MBI6630266.1"/>
    <property type="molecule type" value="Genomic_DNA"/>
</dbReference>
<evidence type="ECO:0000313" key="2">
    <source>
        <dbReference type="Proteomes" id="UP000613255"/>
    </source>
</evidence>
<sequence length="337" mass="36543">MRLLMILSGDANKASSRVRGYWVAEALCDRGHTVALCSPSARHHYLPLLGPISKSDVVIFQKMYGRYDIVLARLCRALGKSVYFDIDDAPSRIQSDRTIGNAATMMRLSHGVFAGSRALVAYAKESQPATHLVPSGIRLGNYRLKSHDAHRPVCLGWIGNGAHYADDLIDVLAGPLTRLASQHPLRFRLVGACGVKHLYDVFGTIDGLEFDFVDQLDWSDPDAISEAVAPFDIGLYPLRTGGFNEYKCAFKALEYMACGLPVVTSAVGANAEVVIDGLTGNVCHSAMDWQAYLARLIDDPGARAKMGAAGRAKIEKTYDVSRLAGELEALLMSPGSI</sequence>
<dbReference type="AlphaFoldDB" id="A0A934M240"/>
<dbReference type="CDD" id="cd03801">
    <property type="entry name" value="GT4_PimA-like"/>
    <property type="match status" value="1"/>
</dbReference>
<dbReference type="Gene3D" id="3.40.50.2000">
    <property type="entry name" value="Glycogen Phosphorylase B"/>
    <property type="match status" value="1"/>
</dbReference>
<dbReference type="PANTHER" id="PTHR12526">
    <property type="entry name" value="GLYCOSYLTRANSFERASE"/>
    <property type="match status" value="1"/>
</dbReference>